<dbReference type="PROSITE" id="PS51257">
    <property type="entry name" value="PROKAR_LIPOPROTEIN"/>
    <property type="match status" value="1"/>
</dbReference>
<dbReference type="EMBL" id="CP031148">
    <property type="protein sequence ID" value="AXG10558.1"/>
    <property type="molecule type" value="Genomic_DNA"/>
</dbReference>
<keyword evidence="3 7" id="KW-0479">Metal-binding</keyword>
<evidence type="ECO:0000256" key="8">
    <source>
        <dbReference type="SAM" id="MobiDB-lite"/>
    </source>
</evidence>
<dbReference type="PRINTS" id="PR00157">
    <property type="entry name" value="PLASTOCYANIN"/>
</dbReference>
<dbReference type="PANTHER" id="PTHR34192">
    <property type="entry name" value="PLASTOCYANIN MAJOR ISOFORM, CHLOROPLASTIC-RELATED"/>
    <property type="match status" value="1"/>
</dbReference>
<gene>
    <name evidence="10" type="ORF">DU484_12280</name>
</gene>
<feature type="binding site" evidence="7">
    <location>
        <position position="248"/>
    </location>
    <ligand>
        <name>Cu cation</name>
        <dbReference type="ChEBI" id="CHEBI:23378"/>
    </ligand>
</feature>
<dbReference type="GO" id="GO:0009055">
    <property type="term" value="F:electron transfer activity"/>
    <property type="evidence" value="ECO:0007669"/>
    <property type="project" value="InterPro"/>
</dbReference>
<evidence type="ECO:0000256" key="4">
    <source>
        <dbReference type="ARBA" id="ARBA00022982"/>
    </source>
</evidence>
<dbReference type="NCBIfam" id="TIGR03102">
    <property type="entry name" value="halo_cynanin"/>
    <property type="match status" value="1"/>
</dbReference>
<evidence type="ECO:0000256" key="5">
    <source>
        <dbReference type="ARBA" id="ARBA00023008"/>
    </source>
</evidence>
<evidence type="ECO:0000256" key="1">
    <source>
        <dbReference type="ARBA" id="ARBA00004370"/>
    </source>
</evidence>
<dbReference type="InterPro" id="IPR006311">
    <property type="entry name" value="TAT_signal"/>
</dbReference>
<feature type="binding site" evidence="7">
    <location>
        <position position="287"/>
    </location>
    <ligand>
        <name>Cu cation</name>
        <dbReference type="ChEBI" id="CHEBI:23378"/>
    </ligand>
</feature>
<evidence type="ECO:0000313" key="10">
    <source>
        <dbReference type="EMBL" id="AXG10558.1"/>
    </source>
</evidence>
<feature type="domain" description="Blue (type 1) copper" evidence="9">
    <location>
        <begin position="215"/>
        <end position="299"/>
    </location>
</feature>
<evidence type="ECO:0000256" key="3">
    <source>
        <dbReference type="ARBA" id="ARBA00022723"/>
    </source>
</evidence>
<dbReference type="RefSeq" id="WP_114606051.1">
    <property type="nucleotide sequence ID" value="NZ_CP031148.1"/>
</dbReference>
<keyword evidence="4" id="KW-0249">Electron transport</keyword>
<proteinExistence type="predicted"/>
<dbReference type="InterPro" id="IPR008972">
    <property type="entry name" value="Cupredoxin"/>
</dbReference>
<accession>A0A345EED6</accession>
<dbReference type="GO" id="GO:0016020">
    <property type="term" value="C:membrane"/>
    <property type="evidence" value="ECO:0007669"/>
    <property type="project" value="UniProtKB-SubCell"/>
</dbReference>
<dbReference type="InterPro" id="IPR017533">
    <property type="entry name" value="Halocyanin"/>
</dbReference>
<dbReference type="Pfam" id="PF00127">
    <property type="entry name" value="Copper-bind"/>
    <property type="match status" value="2"/>
</dbReference>
<dbReference type="InterPro" id="IPR002387">
    <property type="entry name" value="Plastocyanin"/>
</dbReference>
<dbReference type="GO" id="GO:0005507">
    <property type="term" value="F:copper ion binding"/>
    <property type="evidence" value="ECO:0007669"/>
    <property type="project" value="InterPro"/>
</dbReference>
<name>A0A345EED6_9EURY</name>
<feature type="domain" description="Blue (type 1) copper" evidence="9">
    <location>
        <begin position="97"/>
        <end position="175"/>
    </location>
</feature>
<feature type="compositionally biased region" description="Low complexity" evidence="8">
    <location>
        <begin position="26"/>
        <end position="62"/>
    </location>
</feature>
<dbReference type="PROSITE" id="PS51318">
    <property type="entry name" value="TAT"/>
    <property type="match status" value="1"/>
</dbReference>
<dbReference type="InterPro" id="IPR000923">
    <property type="entry name" value="BlueCu_1"/>
</dbReference>
<evidence type="ECO:0000256" key="2">
    <source>
        <dbReference type="ARBA" id="ARBA00022448"/>
    </source>
</evidence>
<feature type="binding site" evidence="7">
    <location>
        <position position="284"/>
    </location>
    <ligand>
        <name>Cu cation</name>
        <dbReference type="ChEBI" id="CHEBI:23378"/>
    </ligand>
</feature>
<dbReference type="SUPFAM" id="SSF49503">
    <property type="entry name" value="Cupredoxins"/>
    <property type="match status" value="2"/>
</dbReference>
<protein>
    <submittedName>
        <fullName evidence="10">Halocyanin domain-containing protein</fullName>
    </submittedName>
</protein>
<evidence type="ECO:0000259" key="9">
    <source>
        <dbReference type="Pfam" id="PF00127"/>
    </source>
</evidence>
<dbReference type="Gene3D" id="2.60.40.420">
    <property type="entry name" value="Cupredoxins - blue copper proteins"/>
    <property type="match status" value="2"/>
</dbReference>
<organism evidence="10 11">
    <name type="scientific">Haloplanus rubicundus</name>
    <dbReference type="NCBI Taxonomy" id="1547898"/>
    <lineage>
        <taxon>Archaea</taxon>
        <taxon>Methanobacteriati</taxon>
        <taxon>Methanobacteriota</taxon>
        <taxon>Stenosarchaea group</taxon>
        <taxon>Halobacteria</taxon>
        <taxon>Halobacteriales</taxon>
        <taxon>Haloferacaceae</taxon>
        <taxon>Haloplanus</taxon>
    </lineage>
</organism>
<sequence length="299" mass="32190">MQRSPTRRRVLRSTALAGIVAIAGCSTTNRSTNAPSTTSPTSPNTPEKTATTATEATLTPPESTDDWLTNANGYREETPRYGPGEQPTIDVGHPVEDGLSFDPPVIEVAPMTNVTWDWTGHGGLHNVVALDGTFDSGRPNAQPGTAYHYIFEEPGTYPFVSEPHREEGMRGAVIVREPPSTGNQTVDMWVVDSSNFDGTVVDRTGSDVARVTVGSRGNRGHLAFDPPVLKISTGTTVEWKWTGSGGGHNVVFLNADIHSGQVTHESGVHFQHTFEQSGTYRYACQPHRALGQKGAIIVE</sequence>
<evidence type="ECO:0000313" key="11">
    <source>
        <dbReference type="Proteomes" id="UP000252985"/>
    </source>
</evidence>
<dbReference type="GeneID" id="37287768"/>
<keyword evidence="5 7" id="KW-0186">Copper</keyword>
<dbReference type="PROSITE" id="PS00196">
    <property type="entry name" value="COPPER_BLUE"/>
    <property type="match status" value="1"/>
</dbReference>
<feature type="region of interest" description="Disordered" evidence="8">
    <location>
        <begin position="23"/>
        <end position="68"/>
    </location>
</feature>
<comment type="cofactor">
    <cofactor evidence="7">
        <name>Cu(2+)</name>
        <dbReference type="ChEBI" id="CHEBI:29036"/>
    </cofactor>
    <text evidence="7">The crystal structure with reduced Cu(1+) has also been determined.</text>
</comment>
<dbReference type="AlphaFoldDB" id="A0A345EED6"/>
<dbReference type="PANTHER" id="PTHR34192:SF10">
    <property type="entry name" value="PLASTOCYANIN MAJOR ISOFORM, CHLOROPLASTIC-RELATED"/>
    <property type="match status" value="1"/>
</dbReference>
<evidence type="ECO:0000256" key="7">
    <source>
        <dbReference type="PIRSR" id="PIRSR602387-1"/>
    </source>
</evidence>
<keyword evidence="2" id="KW-0813">Transport</keyword>
<keyword evidence="6" id="KW-0472">Membrane</keyword>
<dbReference type="KEGG" id="haq:DU484_12280"/>
<reference evidence="10 11" key="1">
    <citation type="submission" date="2018-07" db="EMBL/GenBank/DDBJ databases">
        <title>Genome sequences of Haloplanus sp. CBA1112.</title>
        <authorList>
            <person name="Kim Y.B."/>
            <person name="Roh S.W."/>
        </authorList>
    </citation>
    <scope>NUCLEOTIDE SEQUENCE [LARGE SCALE GENOMIC DNA]</scope>
    <source>
        <strain evidence="10 11">CBA1112</strain>
    </source>
</reference>
<dbReference type="CDD" id="cd04220">
    <property type="entry name" value="Halocyanin"/>
    <property type="match status" value="2"/>
</dbReference>
<evidence type="ECO:0000256" key="6">
    <source>
        <dbReference type="ARBA" id="ARBA00023136"/>
    </source>
</evidence>
<dbReference type="Proteomes" id="UP000252985">
    <property type="component" value="Chromosome"/>
</dbReference>
<comment type="subcellular location">
    <subcellularLocation>
        <location evidence="1">Membrane</location>
    </subcellularLocation>
</comment>
<dbReference type="InterPro" id="IPR028871">
    <property type="entry name" value="BlueCu_1_BS"/>
</dbReference>